<dbReference type="GO" id="GO:0008270">
    <property type="term" value="F:zinc ion binding"/>
    <property type="evidence" value="ECO:0007669"/>
    <property type="project" value="UniProtKB-KW"/>
</dbReference>
<organism evidence="8">
    <name type="scientific">Amblyomma aureolatum</name>
    <dbReference type="NCBI Taxonomy" id="187763"/>
    <lineage>
        <taxon>Eukaryota</taxon>
        <taxon>Metazoa</taxon>
        <taxon>Ecdysozoa</taxon>
        <taxon>Arthropoda</taxon>
        <taxon>Chelicerata</taxon>
        <taxon>Arachnida</taxon>
        <taxon>Acari</taxon>
        <taxon>Parasitiformes</taxon>
        <taxon>Ixodida</taxon>
        <taxon>Ixodoidea</taxon>
        <taxon>Ixodidae</taxon>
        <taxon>Amblyomminae</taxon>
        <taxon>Amblyomma</taxon>
    </lineage>
</organism>
<evidence type="ECO:0000256" key="3">
    <source>
        <dbReference type="ARBA" id="ARBA00022771"/>
    </source>
</evidence>
<name>A0A1E1XDB8_9ACAR</name>
<keyword evidence="4" id="KW-0862">Zinc</keyword>
<protein>
    <submittedName>
        <fullName evidence="8">Putative crooked legs</fullName>
    </submittedName>
</protein>
<proteinExistence type="evidence at transcript level"/>
<evidence type="ECO:0000256" key="5">
    <source>
        <dbReference type="PROSITE-ProRule" id="PRU00042"/>
    </source>
</evidence>
<feature type="compositionally biased region" description="Polar residues" evidence="6">
    <location>
        <begin position="1"/>
        <end position="19"/>
    </location>
</feature>
<dbReference type="AlphaFoldDB" id="A0A1E1XDB8"/>
<feature type="domain" description="C2H2-type" evidence="7">
    <location>
        <begin position="702"/>
        <end position="725"/>
    </location>
</feature>
<dbReference type="PROSITE" id="PS00028">
    <property type="entry name" value="ZINC_FINGER_C2H2_1"/>
    <property type="match status" value="4"/>
</dbReference>
<dbReference type="EMBL" id="GFAC01001989">
    <property type="protein sequence ID" value="JAT97199.1"/>
    <property type="molecule type" value="mRNA"/>
</dbReference>
<dbReference type="InterPro" id="IPR036236">
    <property type="entry name" value="Znf_C2H2_sf"/>
</dbReference>
<feature type="region of interest" description="Disordered" evidence="6">
    <location>
        <begin position="1"/>
        <end position="45"/>
    </location>
</feature>
<evidence type="ECO:0000256" key="6">
    <source>
        <dbReference type="SAM" id="MobiDB-lite"/>
    </source>
</evidence>
<feature type="domain" description="C2H2-type" evidence="7">
    <location>
        <begin position="614"/>
        <end position="642"/>
    </location>
</feature>
<evidence type="ECO:0000313" key="8">
    <source>
        <dbReference type="EMBL" id="JAT97199.1"/>
    </source>
</evidence>
<evidence type="ECO:0000256" key="1">
    <source>
        <dbReference type="ARBA" id="ARBA00022723"/>
    </source>
</evidence>
<dbReference type="PROSITE" id="PS50157">
    <property type="entry name" value="ZINC_FINGER_C2H2_2"/>
    <property type="match status" value="4"/>
</dbReference>
<dbReference type="PANTHER" id="PTHR24379:SF121">
    <property type="entry name" value="C2H2-TYPE DOMAIN-CONTAINING PROTEIN"/>
    <property type="match status" value="1"/>
</dbReference>
<evidence type="ECO:0000259" key="7">
    <source>
        <dbReference type="PROSITE" id="PS50157"/>
    </source>
</evidence>
<evidence type="ECO:0000256" key="2">
    <source>
        <dbReference type="ARBA" id="ARBA00022737"/>
    </source>
</evidence>
<keyword evidence="2" id="KW-0677">Repeat</keyword>
<feature type="domain" description="C2H2-type" evidence="7">
    <location>
        <begin position="145"/>
        <end position="167"/>
    </location>
</feature>
<dbReference type="SUPFAM" id="SSF57667">
    <property type="entry name" value="beta-beta-alpha zinc fingers"/>
    <property type="match status" value="1"/>
</dbReference>
<feature type="domain" description="C2H2-type" evidence="7">
    <location>
        <begin position="296"/>
        <end position="319"/>
    </location>
</feature>
<keyword evidence="3 5" id="KW-0863">Zinc-finger</keyword>
<feature type="non-terminal residue" evidence="8">
    <location>
        <position position="1"/>
    </location>
</feature>
<keyword evidence="1" id="KW-0479">Metal-binding</keyword>
<accession>A0A1E1XDB8</accession>
<feature type="compositionally biased region" description="Low complexity" evidence="6">
    <location>
        <begin position="36"/>
        <end position="45"/>
    </location>
</feature>
<dbReference type="SMART" id="SM00355">
    <property type="entry name" value="ZnF_C2H2"/>
    <property type="match status" value="19"/>
</dbReference>
<sequence>RTTSVADRPNLTSLKNTRNAEPVVKGEPVSPRRLDSPSASPSDSSALAAFSGLNAACSNRQVVLPRACSENSDQSCALLPAISSTDRLAVQPLSVSGMQRPNAPCLNATALKNASFVKCQCGFGPVDLEAMEKHIMGNHVKPFSHGCELCDRKFSTRRDLKGHFVCHMHVQGTVTGRDPSDVQSDPCAVQQASANLNLAQECCSSGAVKPYEANLSLVSRVVEGENYEARHELSRSGPINAVGRMSHWLLRRDLAGSKLLLSFFKCTVGQCRYTGTQATDFYTHLTSHKLTEMRHLLCIYCGKTFDAIAVLVQHMESAHRHLVHQCGHCLYRSKLPIHIHLHYKHFHANEKLLVFTCTNAEGHAALANIRPQRVSLTHYWCTTSGCGFKCFNPDAFEWHLSTSHPKAEKYTCFICDLPSHSPQALVQHCVGHDMDVVQCGICHHSEPTYEKMLKHLCDYHFDSPLYLTFRTDRLAEEFKKFMMSLQSDPEQCTINFVSQKAISMEEHLHQSTVPCVATSDNSLVTPSTLSTLRSTKPCPFCTDHLVTLAELTEHCVVVHNISLRISETLELMLKRQNTVLAKDRCLSCPFCSLTFLDKEKLREHMFLEFHYVPVQCGACGHSTSSETHLRQHFLLSHPQKAPAFTVCKNEDFESWVANFISQQEAHCNVVEKPYQCVDCEERCSSADELRLHICCHLKYYPYHCRICDECFISQEEVEKHQRMKHNVLGQYSTQEVRFETKELKIDGLIDAATRKVQELLENSPTQQCLWKGCLYKPPSLSELAVHVKQHIGPRKTCSQCHFSSYSADVVAWHSREQHSPVSSSTEIPSTSAVRCHASLKSLRVFACSFCSYRGPSSQSIREHSKVKHPGKAAKFVAPRRKDWQALTSKVVVESAEKRKEEDCTEQLHISLARPKQDATCFTRRFLKRQEFRCSMCNFLASSEHLLHLHKSNFHRGQQSLTSRPDAVAKELCNIILQLAACEVANVAPPKTLTSLQATGSVPQSPPSVSSHECYKCSKHFESKKSLFGHLVLKHHMHAVCDTCGTGLMNNAAAHLHVKKHIPNRSTFTMLRSYLQASSAEAKVQNTGNPSRHEMPLEHTAEIYVVSPWASGTRVPLREFGLQYNLNVRVLVKDLKQLPFLS</sequence>
<evidence type="ECO:0000256" key="4">
    <source>
        <dbReference type="ARBA" id="ARBA00022833"/>
    </source>
</evidence>
<dbReference type="Gene3D" id="3.30.160.60">
    <property type="entry name" value="Classic Zinc Finger"/>
    <property type="match status" value="2"/>
</dbReference>
<dbReference type="InterPro" id="IPR013087">
    <property type="entry name" value="Znf_C2H2_type"/>
</dbReference>
<dbReference type="PANTHER" id="PTHR24379">
    <property type="entry name" value="KRAB AND ZINC FINGER DOMAIN-CONTAINING"/>
    <property type="match status" value="1"/>
</dbReference>
<reference evidence="8" key="1">
    <citation type="journal article" date="2017" name="Front. Cell. Infect. Microbiol.">
        <title>The Distinct Transcriptional Response of the Midgut of Amblyomma sculptum and Amblyomma aureolatum Ticks to Rickettsia rickettsii Correlates to Their Differences in Susceptibility to Infection.</title>
        <authorList>
            <person name="Martins L.A."/>
            <person name="Galletti M.F.B.M."/>
            <person name="Ribeiro J.M."/>
            <person name="Fujita A."/>
            <person name="Costa F.B."/>
            <person name="Labruna M.B."/>
            <person name="Daffre S."/>
            <person name="Fogaca A.C."/>
        </authorList>
    </citation>
    <scope>NUCLEOTIDE SEQUENCE</scope>
</reference>